<dbReference type="NCBIfam" id="NF033788">
    <property type="entry name" value="HTH_metalloreg"/>
    <property type="match status" value="1"/>
</dbReference>
<protein>
    <submittedName>
        <fullName evidence="5">Metalloregulator ArsR/SmtB family transcription factor</fullName>
    </submittedName>
</protein>
<feature type="domain" description="HTH arsR-type" evidence="4">
    <location>
        <begin position="1"/>
        <end position="95"/>
    </location>
</feature>
<dbReference type="Proteomes" id="UP000824263">
    <property type="component" value="Unassembled WGS sequence"/>
</dbReference>
<dbReference type="InterPro" id="IPR036388">
    <property type="entry name" value="WH-like_DNA-bd_sf"/>
</dbReference>
<proteinExistence type="predicted"/>
<reference evidence="5" key="2">
    <citation type="submission" date="2021-04" db="EMBL/GenBank/DDBJ databases">
        <authorList>
            <person name="Gilroy R."/>
        </authorList>
    </citation>
    <scope>NUCLEOTIDE SEQUENCE</scope>
    <source>
        <strain evidence="5">ChiSxjej1B13-11762</strain>
    </source>
</reference>
<dbReference type="Gene3D" id="1.10.10.10">
    <property type="entry name" value="Winged helix-like DNA-binding domain superfamily/Winged helix DNA-binding domain"/>
    <property type="match status" value="1"/>
</dbReference>
<dbReference type="EMBL" id="DXGF01000186">
    <property type="protein sequence ID" value="HIW84754.1"/>
    <property type="molecule type" value="Genomic_DNA"/>
</dbReference>
<keyword evidence="2" id="KW-0238">DNA-binding</keyword>
<keyword evidence="3" id="KW-0804">Transcription</keyword>
<dbReference type="SMART" id="SM00418">
    <property type="entry name" value="HTH_ARSR"/>
    <property type="match status" value="1"/>
</dbReference>
<evidence type="ECO:0000313" key="6">
    <source>
        <dbReference type="Proteomes" id="UP000824263"/>
    </source>
</evidence>
<accession>A0A9D1RBE0</accession>
<organism evidence="5 6">
    <name type="scientific">Candidatus Dorea gallistercoris</name>
    <dbReference type="NCBI Taxonomy" id="2838542"/>
    <lineage>
        <taxon>Bacteria</taxon>
        <taxon>Bacillati</taxon>
        <taxon>Bacillota</taxon>
        <taxon>Clostridia</taxon>
        <taxon>Lachnospirales</taxon>
        <taxon>Lachnospiraceae</taxon>
        <taxon>Dorea</taxon>
    </lineage>
</organism>
<evidence type="ECO:0000256" key="3">
    <source>
        <dbReference type="ARBA" id="ARBA00023163"/>
    </source>
</evidence>
<dbReference type="SUPFAM" id="SSF46785">
    <property type="entry name" value="Winged helix' DNA-binding domain"/>
    <property type="match status" value="1"/>
</dbReference>
<reference evidence="5" key="1">
    <citation type="journal article" date="2021" name="PeerJ">
        <title>Extensive microbial diversity within the chicken gut microbiome revealed by metagenomics and culture.</title>
        <authorList>
            <person name="Gilroy R."/>
            <person name="Ravi A."/>
            <person name="Getino M."/>
            <person name="Pursley I."/>
            <person name="Horton D.L."/>
            <person name="Alikhan N.F."/>
            <person name="Baker D."/>
            <person name="Gharbi K."/>
            <person name="Hall N."/>
            <person name="Watson M."/>
            <person name="Adriaenssens E.M."/>
            <person name="Foster-Nyarko E."/>
            <person name="Jarju S."/>
            <person name="Secka A."/>
            <person name="Antonio M."/>
            <person name="Oren A."/>
            <person name="Chaudhuri R.R."/>
            <person name="La Ragione R."/>
            <person name="Hildebrand F."/>
            <person name="Pallen M.J."/>
        </authorList>
    </citation>
    <scope>NUCLEOTIDE SEQUENCE</scope>
    <source>
        <strain evidence="5">ChiSxjej1B13-11762</strain>
    </source>
</reference>
<name>A0A9D1RBE0_9FIRM</name>
<dbReference type="GO" id="GO:0003677">
    <property type="term" value="F:DNA binding"/>
    <property type="evidence" value="ECO:0007669"/>
    <property type="project" value="UniProtKB-KW"/>
</dbReference>
<keyword evidence="1" id="KW-0805">Transcription regulation</keyword>
<dbReference type="InterPro" id="IPR051081">
    <property type="entry name" value="HTH_MetalResp_TranReg"/>
</dbReference>
<dbReference type="PRINTS" id="PR00778">
    <property type="entry name" value="HTHARSR"/>
</dbReference>
<comment type="caution">
    <text evidence="5">The sequence shown here is derived from an EMBL/GenBank/DDBJ whole genome shotgun (WGS) entry which is preliminary data.</text>
</comment>
<dbReference type="InterPro" id="IPR011991">
    <property type="entry name" value="ArsR-like_HTH"/>
</dbReference>
<dbReference type="InterPro" id="IPR036390">
    <property type="entry name" value="WH_DNA-bd_sf"/>
</dbReference>
<dbReference type="GO" id="GO:0003700">
    <property type="term" value="F:DNA-binding transcription factor activity"/>
    <property type="evidence" value="ECO:0007669"/>
    <property type="project" value="InterPro"/>
</dbReference>
<gene>
    <name evidence="5" type="ORF">H9873_10615</name>
</gene>
<dbReference type="InterPro" id="IPR001845">
    <property type="entry name" value="HTH_ArsR_DNA-bd_dom"/>
</dbReference>
<dbReference type="PANTHER" id="PTHR33154">
    <property type="entry name" value="TRANSCRIPTIONAL REGULATOR, ARSR FAMILY"/>
    <property type="match status" value="1"/>
</dbReference>
<dbReference type="AlphaFoldDB" id="A0A9D1RBE0"/>
<evidence type="ECO:0000259" key="4">
    <source>
        <dbReference type="PROSITE" id="PS50987"/>
    </source>
</evidence>
<dbReference type="Pfam" id="PF01022">
    <property type="entry name" value="HTH_5"/>
    <property type="match status" value="1"/>
</dbReference>
<dbReference type="PANTHER" id="PTHR33154:SF28">
    <property type="entry name" value="HTH-TYPE TRANSCRIPTIONAL REGULATOR YGAV-RELATED"/>
    <property type="match status" value="1"/>
</dbReference>
<evidence type="ECO:0000256" key="2">
    <source>
        <dbReference type="ARBA" id="ARBA00023125"/>
    </source>
</evidence>
<dbReference type="PROSITE" id="PS50987">
    <property type="entry name" value="HTH_ARSR_2"/>
    <property type="match status" value="1"/>
</dbReference>
<evidence type="ECO:0000256" key="1">
    <source>
        <dbReference type="ARBA" id="ARBA00023015"/>
    </source>
</evidence>
<sequence length="97" mass="10941">MEERAKKIAELLKLLANEHRLLILCALLKGRLTVSEIHQHTPNITASALSQHLNQMKTAGILSSEKQGMNVFYWIEDKRVIALIEAIKKEYCQEGGA</sequence>
<evidence type="ECO:0000313" key="5">
    <source>
        <dbReference type="EMBL" id="HIW84754.1"/>
    </source>
</evidence>
<dbReference type="CDD" id="cd00090">
    <property type="entry name" value="HTH_ARSR"/>
    <property type="match status" value="1"/>
</dbReference>